<comment type="subcellular location">
    <subcellularLocation>
        <location evidence="1">Cell membrane</location>
        <topology evidence="1">Multi-pass membrane protein</topology>
    </subcellularLocation>
</comment>
<evidence type="ECO:0000256" key="5">
    <source>
        <dbReference type="ARBA" id="ARBA00023040"/>
    </source>
</evidence>
<evidence type="ECO:0000259" key="10">
    <source>
        <dbReference type="PROSITE" id="PS50262"/>
    </source>
</evidence>
<keyword evidence="7" id="KW-0675">Receptor</keyword>
<dbReference type="PROSITE" id="PS50262">
    <property type="entry name" value="G_PROTEIN_RECEP_F1_2"/>
    <property type="match status" value="1"/>
</dbReference>
<reference evidence="12" key="1">
    <citation type="submission" date="2021-02" db="EMBL/GenBank/DDBJ databases">
        <authorList>
            <person name="Nowell W R."/>
        </authorList>
    </citation>
    <scope>NUCLEOTIDE SEQUENCE</scope>
</reference>
<dbReference type="InterPro" id="IPR050569">
    <property type="entry name" value="TAAR"/>
</dbReference>
<keyword evidence="5" id="KW-0297">G-protein coupled receptor</keyword>
<keyword evidence="4 9" id="KW-1133">Transmembrane helix</keyword>
<feature type="transmembrane region" description="Helical" evidence="9">
    <location>
        <begin position="68"/>
        <end position="87"/>
    </location>
</feature>
<feature type="transmembrane region" description="Helical" evidence="9">
    <location>
        <begin position="197"/>
        <end position="217"/>
    </location>
</feature>
<dbReference type="Proteomes" id="UP000663832">
    <property type="component" value="Unassembled WGS sequence"/>
</dbReference>
<organism evidence="12 14">
    <name type="scientific">Adineta steineri</name>
    <dbReference type="NCBI Taxonomy" id="433720"/>
    <lineage>
        <taxon>Eukaryota</taxon>
        <taxon>Metazoa</taxon>
        <taxon>Spiralia</taxon>
        <taxon>Gnathifera</taxon>
        <taxon>Rotifera</taxon>
        <taxon>Eurotatoria</taxon>
        <taxon>Bdelloidea</taxon>
        <taxon>Adinetida</taxon>
        <taxon>Adinetidae</taxon>
        <taxon>Adineta</taxon>
    </lineage>
</organism>
<dbReference type="InterPro" id="IPR017452">
    <property type="entry name" value="GPCR_Rhodpsn_7TM"/>
</dbReference>
<keyword evidence="13" id="KW-1185">Reference proteome</keyword>
<evidence type="ECO:0000256" key="3">
    <source>
        <dbReference type="ARBA" id="ARBA00022692"/>
    </source>
</evidence>
<dbReference type="EMBL" id="CAJNOI010000326">
    <property type="protein sequence ID" value="CAF1243732.1"/>
    <property type="molecule type" value="Genomic_DNA"/>
</dbReference>
<keyword evidence="3 9" id="KW-0812">Transmembrane</keyword>
<feature type="domain" description="G-protein coupled receptors family 1 profile" evidence="10">
    <location>
        <begin position="1"/>
        <end position="216"/>
    </location>
</feature>
<proteinExistence type="predicted"/>
<feature type="transmembrane region" description="Helical" evidence="9">
    <location>
        <begin position="20"/>
        <end position="47"/>
    </location>
</feature>
<comment type="caution">
    <text evidence="12">The sequence shown here is derived from an EMBL/GenBank/DDBJ whole genome shotgun (WGS) entry which is preliminary data.</text>
</comment>
<dbReference type="InterPro" id="IPR000276">
    <property type="entry name" value="GPCR_Rhodpsn"/>
</dbReference>
<dbReference type="GO" id="GO:0004930">
    <property type="term" value="F:G protein-coupled receptor activity"/>
    <property type="evidence" value="ECO:0007669"/>
    <property type="project" value="UniProtKB-KW"/>
</dbReference>
<evidence type="ECO:0000256" key="8">
    <source>
        <dbReference type="ARBA" id="ARBA00023224"/>
    </source>
</evidence>
<feature type="transmembrane region" description="Helical" evidence="9">
    <location>
        <begin position="99"/>
        <end position="128"/>
    </location>
</feature>
<keyword evidence="6 9" id="KW-0472">Membrane</keyword>
<evidence type="ECO:0000256" key="7">
    <source>
        <dbReference type="ARBA" id="ARBA00023170"/>
    </source>
</evidence>
<accession>A0A814ZIV1</accession>
<sequence length="233" mass="27449">MYWALYKTSDALNLNIYSQTPIFCGLILTAGQFMICLVVHSLVAIVISRCFTICFPMKRFFKSKTWTYLSIIAQWIFGSLMSIPILLDCLKGCSDGIPLYSWIFFYYLLVIVIIPVIFFIIFNGIIIVSARLSSRRVHATTIATAPRTNTTHQQHHRDIKLLKHILFLFFVFIFGWAPTYIATFLQDPFIPWWVYDVLQIPPTFTVIIQTVDLFIYNREVRQYWKERINRCFR</sequence>
<evidence type="ECO:0000313" key="12">
    <source>
        <dbReference type="EMBL" id="CAF1243732.1"/>
    </source>
</evidence>
<keyword evidence="2" id="KW-1003">Cell membrane</keyword>
<dbReference type="SUPFAM" id="SSF81321">
    <property type="entry name" value="Family A G protein-coupled receptor-like"/>
    <property type="match status" value="1"/>
</dbReference>
<protein>
    <recommendedName>
        <fullName evidence="10">G-protein coupled receptors family 1 profile domain-containing protein</fullName>
    </recommendedName>
</protein>
<dbReference type="OrthoDB" id="10061647at2759"/>
<evidence type="ECO:0000313" key="11">
    <source>
        <dbReference type="EMBL" id="CAF1242105.1"/>
    </source>
</evidence>
<evidence type="ECO:0000256" key="4">
    <source>
        <dbReference type="ARBA" id="ARBA00022989"/>
    </source>
</evidence>
<evidence type="ECO:0000256" key="2">
    <source>
        <dbReference type="ARBA" id="ARBA00022475"/>
    </source>
</evidence>
<evidence type="ECO:0000313" key="13">
    <source>
        <dbReference type="Proteomes" id="UP000663832"/>
    </source>
</evidence>
<evidence type="ECO:0000313" key="14">
    <source>
        <dbReference type="Proteomes" id="UP000663877"/>
    </source>
</evidence>
<evidence type="ECO:0000256" key="1">
    <source>
        <dbReference type="ARBA" id="ARBA00004651"/>
    </source>
</evidence>
<evidence type="ECO:0000256" key="6">
    <source>
        <dbReference type="ARBA" id="ARBA00023136"/>
    </source>
</evidence>
<name>A0A814ZIV1_9BILA</name>
<dbReference type="Proteomes" id="UP000663877">
    <property type="component" value="Unassembled WGS sequence"/>
</dbReference>
<evidence type="ECO:0000256" key="9">
    <source>
        <dbReference type="SAM" id="Phobius"/>
    </source>
</evidence>
<feature type="transmembrane region" description="Helical" evidence="9">
    <location>
        <begin position="165"/>
        <end position="185"/>
    </location>
</feature>
<dbReference type="GO" id="GO:0005886">
    <property type="term" value="C:plasma membrane"/>
    <property type="evidence" value="ECO:0007669"/>
    <property type="project" value="UniProtKB-SubCell"/>
</dbReference>
<dbReference type="Pfam" id="PF00001">
    <property type="entry name" value="7tm_1"/>
    <property type="match status" value="1"/>
</dbReference>
<dbReference type="AlphaFoldDB" id="A0A814ZIV1"/>
<gene>
    <name evidence="12" type="ORF">BJG266_LOCUS29197</name>
    <name evidence="11" type="ORF">QVE165_LOCUS28035</name>
</gene>
<dbReference type="PANTHER" id="PTHR24249">
    <property type="entry name" value="HISTAMINE RECEPTOR-RELATED G-PROTEIN COUPLED RECEPTOR"/>
    <property type="match status" value="1"/>
</dbReference>
<keyword evidence="8" id="KW-0807">Transducer</keyword>
<dbReference type="Gene3D" id="1.20.1070.10">
    <property type="entry name" value="Rhodopsin 7-helix transmembrane proteins"/>
    <property type="match status" value="1"/>
</dbReference>
<dbReference type="EMBL" id="CAJNOM010000216">
    <property type="protein sequence ID" value="CAF1242105.1"/>
    <property type="molecule type" value="Genomic_DNA"/>
</dbReference>